<protein>
    <submittedName>
        <fullName evidence="3">NAD(P)-binding domain-containing protein</fullName>
    </submittedName>
</protein>
<sequence length="232" mass="23920">MRYAVLGTGSVGRTLAAKLDSLGHQVTIGTRDPGATLARTEPDSMGNEPFAKWQAEHGTVRLAAFADAAAGSETVVNTTSGMASLRALESAGAANLAGKVVIDVANPLDFSQGFPPSLAPVDTDSLGEQIQRAFPGARVVKTLNTMTAAVMVDPARVPGEHSVFVSGEDAEAKAAVTALLTSFGWPASSVIDLGGIETARGTEMLLPLWLRLMGALGHADFNFHIAGARPAV</sequence>
<evidence type="ECO:0000313" key="3">
    <source>
        <dbReference type="EMBL" id="MBC9713757.1"/>
    </source>
</evidence>
<evidence type="ECO:0000259" key="2">
    <source>
        <dbReference type="Pfam" id="PF03807"/>
    </source>
</evidence>
<dbReference type="SUPFAM" id="SSF51735">
    <property type="entry name" value="NAD(P)-binding Rossmann-fold domains"/>
    <property type="match status" value="1"/>
</dbReference>
<dbReference type="Proteomes" id="UP000642284">
    <property type="component" value="Unassembled WGS sequence"/>
</dbReference>
<evidence type="ECO:0000313" key="4">
    <source>
        <dbReference type="Proteomes" id="UP000642284"/>
    </source>
</evidence>
<organism evidence="3 4">
    <name type="scientific">Streptomyces polyasparticus</name>
    <dbReference type="NCBI Taxonomy" id="2767826"/>
    <lineage>
        <taxon>Bacteria</taxon>
        <taxon>Bacillati</taxon>
        <taxon>Actinomycetota</taxon>
        <taxon>Actinomycetes</taxon>
        <taxon>Kitasatosporales</taxon>
        <taxon>Streptomycetaceae</taxon>
        <taxon>Streptomyces</taxon>
    </lineage>
</organism>
<dbReference type="InterPro" id="IPR036291">
    <property type="entry name" value="NAD(P)-bd_dom_sf"/>
</dbReference>
<dbReference type="Pfam" id="PF03807">
    <property type="entry name" value="F420_oxidored"/>
    <property type="match status" value="1"/>
</dbReference>
<evidence type="ECO:0000256" key="1">
    <source>
        <dbReference type="ARBA" id="ARBA00023002"/>
    </source>
</evidence>
<reference evidence="3 4" key="1">
    <citation type="submission" date="2020-08" db="EMBL/GenBank/DDBJ databases">
        <title>Genemic of Streptomyces polyaspartic.</title>
        <authorList>
            <person name="Liu W."/>
        </authorList>
    </citation>
    <scope>NUCLEOTIDE SEQUENCE [LARGE SCALE GENOMIC DNA]</scope>
    <source>
        <strain evidence="3 4">TRM66268-LWL</strain>
    </source>
</reference>
<feature type="domain" description="Pyrroline-5-carboxylate reductase catalytic N-terminal" evidence="2">
    <location>
        <begin position="3"/>
        <end position="107"/>
    </location>
</feature>
<proteinExistence type="predicted"/>
<dbReference type="PANTHER" id="PTHR14239:SF10">
    <property type="entry name" value="REDUCTASE"/>
    <property type="match status" value="1"/>
</dbReference>
<name>A0ABR7SGN5_9ACTN</name>
<dbReference type="EMBL" id="JACTVJ010000006">
    <property type="protein sequence ID" value="MBC9713757.1"/>
    <property type="molecule type" value="Genomic_DNA"/>
</dbReference>
<accession>A0ABR7SGN5</accession>
<dbReference type="RefSeq" id="WP_187814202.1">
    <property type="nucleotide sequence ID" value="NZ_JACTVJ010000006.1"/>
</dbReference>
<keyword evidence="1" id="KW-0560">Oxidoreductase</keyword>
<dbReference type="PANTHER" id="PTHR14239">
    <property type="entry name" value="DUDULIN-RELATED"/>
    <property type="match status" value="1"/>
</dbReference>
<keyword evidence="4" id="KW-1185">Reference proteome</keyword>
<dbReference type="Gene3D" id="3.40.50.720">
    <property type="entry name" value="NAD(P)-binding Rossmann-like Domain"/>
    <property type="match status" value="1"/>
</dbReference>
<comment type="caution">
    <text evidence="3">The sequence shown here is derived from an EMBL/GenBank/DDBJ whole genome shotgun (WGS) entry which is preliminary data.</text>
</comment>
<gene>
    <name evidence="3" type="ORF">H9Y04_14395</name>
</gene>
<dbReference type="InterPro" id="IPR028939">
    <property type="entry name" value="P5C_Rdtase_cat_N"/>
</dbReference>
<dbReference type="InterPro" id="IPR051267">
    <property type="entry name" value="STEAP_metalloreductase"/>
</dbReference>